<dbReference type="InterPro" id="IPR036388">
    <property type="entry name" value="WH-like_DNA-bd_sf"/>
</dbReference>
<evidence type="ECO:0000256" key="4">
    <source>
        <dbReference type="ARBA" id="ARBA00023125"/>
    </source>
</evidence>
<dbReference type="SUPFAM" id="SSF88659">
    <property type="entry name" value="Sigma3 and sigma4 domains of RNA polymerase sigma factors"/>
    <property type="match status" value="1"/>
</dbReference>
<dbReference type="Pfam" id="PF04545">
    <property type="entry name" value="Sigma70_r4"/>
    <property type="match status" value="1"/>
</dbReference>
<accession>A0AAE4K0G0</accession>
<dbReference type="Proteomes" id="UP001268256">
    <property type="component" value="Unassembled WGS sequence"/>
</dbReference>
<comment type="similarity">
    <text evidence="1">Belongs to the sigma-70 factor family. ECF subfamily.</text>
</comment>
<comment type="caution">
    <text evidence="8">The sequence shown here is derived from an EMBL/GenBank/DDBJ whole genome shotgun (WGS) entry which is preliminary data.</text>
</comment>
<dbReference type="GO" id="GO:0016987">
    <property type="term" value="F:sigma factor activity"/>
    <property type="evidence" value="ECO:0007669"/>
    <property type="project" value="UniProtKB-KW"/>
</dbReference>
<evidence type="ECO:0000256" key="1">
    <source>
        <dbReference type="ARBA" id="ARBA00010641"/>
    </source>
</evidence>
<dbReference type="GO" id="GO:0006352">
    <property type="term" value="P:DNA-templated transcription initiation"/>
    <property type="evidence" value="ECO:0007669"/>
    <property type="project" value="InterPro"/>
</dbReference>
<evidence type="ECO:0000313" key="8">
    <source>
        <dbReference type="EMBL" id="MDS3861927.1"/>
    </source>
</evidence>
<dbReference type="InterPro" id="IPR039425">
    <property type="entry name" value="RNA_pol_sigma-70-like"/>
</dbReference>
<dbReference type="Gene3D" id="1.10.10.10">
    <property type="entry name" value="Winged helix-like DNA-binding domain superfamily/Winged helix DNA-binding domain"/>
    <property type="match status" value="1"/>
</dbReference>
<dbReference type="GO" id="GO:0003677">
    <property type="term" value="F:DNA binding"/>
    <property type="evidence" value="ECO:0007669"/>
    <property type="project" value="UniProtKB-KW"/>
</dbReference>
<evidence type="ECO:0000256" key="2">
    <source>
        <dbReference type="ARBA" id="ARBA00023015"/>
    </source>
</evidence>
<dbReference type="Pfam" id="PF04542">
    <property type="entry name" value="Sigma70_r2"/>
    <property type="match status" value="1"/>
</dbReference>
<keyword evidence="3" id="KW-0731">Sigma factor</keyword>
<evidence type="ECO:0000256" key="5">
    <source>
        <dbReference type="ARBA" id="ARBA00023163"/>
    </source>
</evidence>
<dbReference type="CDD" id="cd06171">
    <property type="entry name" value="Sigma70_r4"/>
    <property type="match status" value="1"/>
</dbReference>
<keyword evidence="2" id="KW-0805">Transcription regulation</keyword>
<dbReference type="PANTHER" id="PTHR43133:SF62">
    <property type="entry name" value="RNA POLYMERASE SIGMA FACTOR SIGZ"/>
    <property type="match status" value="1"/>
</dbReference>
<keyword evidence="4" id="KW-0238">DNA-binding</keyword>
<reference evidence="9" key="1">
    <citation type="submission" date="2023-07" db="EMBL/GenBank/DDBJ databases">
        <authorList>
            <person name="Luz R."/>
            <person name="Cordeiro R."/>
            <person name="Fonseca A."/>
            <person name="Goncalves V."/>
        </authorList>
    </citation>
    <scope>NUCLEOTIDE SEQUENCE [LARGE SCALE GENOMIC DNA]</scope>
    <source>
        <strain evidence="9">BACA0444</strain>
    </source>
</reference>
<dbReference type="EMBL" id="JAVMIP010000018">
    <property type="protein sequence ID" value="MDS3861927.1"/>
    <property type="molecule type" value="Genomic_DNA"/>
</dbReference>
<dbReference type="InterPro" id="IPR007627">
    <property type="entry name" value="RNA_pol_sigma70_r2"/>
</dbReference>
<dbReference type="InterPro" id="IPR014284">
    <property type="entry name" value="RNA_pol_sigma-70_dom"/>
</dbReference>
<proteinExistence type="inferred from homology"/>
<keyword evidence="5" id="KW-0804">Transcription</keyword>
<dbReference type="AlphaFoldDB" id="A0AAE4K0G0"/>
<dbReference type="NCBIfam" id="TIGR02937">
    <property type="entry name" value="sigma70-ECF"/>
    <property type="match status" value="1"/>
</dbReference>
<dbReference type="Gene3D" id="1.10.1740.10">
    <property type="match status" value="1"/>
</dbReference>
<organism evidence="8 9">
    <name type="scientific">Pseudocalidococcus azoricus BACA0444</name>
    <dbReference type="NCBI Taxonomy" id="2918990"/>
    <lineage>
        <taxon>Bacteria</taxon>
        <taxon>Bacillati</taxon>
        <taxon>Cyanobacteriota</taxon>
        <taxon>Cyanophyceae</taxon>
        <taxon>Acaryochloridales</taxon>
        <taxon>Thermosynechococcaceae</taxon>
        <taxon>Pseudocalidococcus</taxon>
        <taxon>Pseudocalidococcus azoricus</taxon>
    </lineage>
</organism>
<evidence type="ECO:0000313" key="9">
    <source>
        <dbReference type="Proteomes" id="UP001268256"/>
    </source>
</evidence>
<dbReference type="InterPro" id="IPR013324">
    <property type="entry name" value="RNA_pol_sigma_r3/r4-like"/>
</dbReference>
<sequence>MILKDLSDAELITRARQGQHQAMGILYDRYGSFVYHLALRILNNVEEAEDMTQDIFSQLINKAYNQDRGSLRAFLTVLTRSRSIDRLRKLNAQNKNIQYIFETKPVYTSAQEVANTDERQRVRQALDQLPATHRQVLELAYYSGLSQSEIAANLDTPLGTIKSRARNGLIQLKRLLADLRE</sequence>
<dbReference type="SUPFAM" id="SSF88946">
    <property type="entry name" value="Sigma2 domain of RNA polymerase sigma factors"/>
    <property type="match status" value="1"/>
</dbReference>
<keyword evidence="9" id="KW-1185">Reference proteome</keyword>
<gene>
    <name evidence="8" type="ORF">RIF25_14065</name>
</gene>
<evidence type="ECO:0000259" key="7">
    <source>
        <dbReference type="Pfam" id="PF04545"/>
    </source>
</evidence>
<evidence type="ECO:0000256" key="3">
    <source>
        <dbReference type="ARBA" id="ARBA00023082"/>
    </source>
</evidence>
<feature type="domain" description="RNA polymerase sigma-70 region 2" evidence="6">
    <location>
        <begin position="26"/>
        <end position="91"/>
    </location>
</feature>
<dbReference type="RefSeq" id="WP_322879148.1">
    <property type="nucleotide sequence ID" value="NZ_JAVMIP010000018.1"/>
</dbReference>
<dbReference type="PANTHER" id="PTHR43133">
    <property type="entry name" value="RNA POLYMERASE ECF-TYPE SIGMA FACTO"/>
    <property type="match status" value="1"/>
</dbReference>
<dbReference type="InterPro" id="IPR007630">
    <property type="entry name" value="RNA_pol_sigma70_r4"/>
</dbReference>
<name>A0AAE4K0G0_9CYAN</name>
<feature type="domain" description="RNA polymerase sigma-70 region 4" evidence="7">
    <location>
        <begin position="125"/>
        <end position="173"/>
    </location>
</feature>
<protein>
    <submittedName>
        <fullName evidence="8">Sigma-70 family RNA polymerase sigma factor</fullName>
    </submittedName>
</protein>
<dbReference type="InterPro" id="IPR013325">
    <property type="entry name" value="RNA_pol_sigma_r2"/>
</dbReference>
<evidence type="ECO:0000259" key="6">
    <source>
        <dbReference type="Pfam" id="PF04542"/>
    </source>
</evidence>